<evidence type="ECO:0000259" key="4">
    <source>
        <dbReference type="Pfam" id="PF02518"/>
    </source>
</evidence>
<dbReference type="PANTHER" id="PTHR24421">
    <property type="entry name" value="NITRATE/NITRITE SENSOR PROTEIN NARX-RELATED"/>
    <property type="match status" value="1"/>
</dbReference>
<dbReference type="Proteomes" id="UP000562352">
    <property type="component" value="Unassembled WGS sequence"/>
</dbReference>
<dbReference type="CDD" id="cd16917">
    <property type="entry name" value="HATPase_UhpB-NarQ-NarX-like"/>
    <property type="match status" value="1"/>
</dbReference>
<keyword evidence="3" id="KW-0902">Two-component regulatory system</keyword>
<accession>A0A841DC63</accession>
<dbReference type="SUPFAM" id="SSF55874">
    <property type="entry name" value="ATPase domain of HSP90 chaperone/DNA topoisomerase II/histidine kinase"/>
    <property type="match status" value="1"/>
</dbReference>
<evidence type="ECO:0000256" key="2">
    <source>
        <dbReference type="ARBA" id="ARBA00022777"/>
    </source>
</evidence>
<evidence type="ECO:0000256" key="1">
    <source>
        <dbReference type="ARBA" id="ARBA00022679"/>
    </source>
</evidence>
<dbReference type="InterPro" id="IPR036890">
    <property type="entry name" value="HATPase_C_sf"/>
</dbReference>
<comment type="caution">
    <text evidence="5">The sequence shown here is derived from an EMBL/GenBank/DDBJ whole genome shotgun (WGS) entry which is preliminary data.</text>
</comment>
<reference evidence="5 6" key="1">
    <citation type="submission" date="2020-08" db="EMBL/GenBank/DDBJ databases">
        <title>Genomic Encyclopedia of Type Strains, Phase III (KMG-III): the genomes of soil and plant-associated and newly described type strains.</title>
        <authorList>
            <person name="Whitman W."/>
        </authorList>
    </citation>
    <scope>NUCLEOTIDE SEQUENCE [LARGE SCALE GENOMIC DNA]</scope>
    <source>
        <strain evidence="5 6">CECT 3303</strain>
    </source>
</reference>
<evidence type="ECO:0000313" key="5">
    <source>
        <dbReference type="EMBL" id="MBB5965695.1"/>
    </source>
</evidence>
<dbReference type="GO" id="GO:0016301">
    <property type="term" value="F:kinase activity"/>
    <property type="evidence" value="ECO:0007669"/>
    <property type="project" value="UniProtKB-KW"/>
</dbReference>
<sequence length="152" mass="15604">MVTQIGARSTGRSSAEEVLRDCRAGHGGPAEAMRGLLEGWSARTGIAVEVWALPGRRMPARITAGILAVMDEALSNVERHSRASSVSVAVTAGRREVMVTVSDGGTGFSGQAHGRGVAAMRTSFTRLGGSLTIRGTAGGGTTVSGAVPLSRW</sequence>
<organism evidence="5 6">
    <name type="scientific">Planomonospora venezuelensis</name>
    <dbReference type="NCBI Taxonomy" id="1999"/>
    <lineage>
        <taxon>Bacteria</taxon>
        <taxon>Bacillati</taxon>
        <taxon>Actinomycetota</taxon>
        <taxon>Actinomycetes</taxon>
        <taxon>Streptosporangiales</taxon>
        <taxon>Streptosporangiaceae</taxon>
        <taxon>Planomonospora</taxon>
    </lineage>
</organism>
<dbReference type="AlphaFoldDB" id="A0A841DC63"/>
<dbReference type="Gene3D" id="3.30.565.10">
    <property type="entry name" value="Histidine kinase-like ATPase, C-terminal domain"/>
    <property type="match status" value="1"/>
</dbReference>
<name>A0A841DC63_PLAVE</name>
<dbReference type="RefSeq" id="WP_184945263.1">
    <property type="nucleotide sequence ID" value="NZ_BAAAWZ010000001.1"/>
</dbReference>
<dbReference type="EMBL" id="JACHJJ010000018">
    <property type="protein sequence ID" value="MBB5965695.1"/>
    <property type="molecule type" value="Genomic_DNA"/>
</dbReference>
<keyword evidence="6" id="KW-1185">Reference proteome</keyword>
<dbReference type="InterPro" id="IPR003594">
    <property type="entry name" value="HATPase_dom"/>
</dbReference>
<proteinExistence type="predicted"/>
<keyword evidence="2 5" id="KW-0418">Kinase</keyword>
<gene>
    <name evidence="5" type="ORF">FHS22_004985</name>
</gene>
<dbReference type="GO" id="GO:0000160">
    <property type="term" value="P:phosphorelay signal transduction system"/>
    <property type="evidence" value="ECO:0007669"/>
    <property type="project" value="UniProtKB-KW"/>
</dbReference>
<protein>
    <submittedName>
        <fullName evidence="5">Signal transduction histidine kinase</fullName>
    </submittedName>
</protein>
<dbReference type="InterPro" id="IPR050482">
    <property type="entry name" value="Sensor_HK_TwoCompSys"/>
</dbReference>
<feature type="domain" description="Histidine kinase/HSP90-like ATPase" evidence="4">
    <location>
        <begin position="67"/>
        <end position="149"/>
    </location>
</feature>
<dbReference type="Pfam" id="PF02518">
    <property type="entry name" value="HATPase_c"/>
    <property type="match status" value="1"/>
</dbReference>
<evidence type="ECO:0000256" key="3">
    <source>
        <dbReference type="ARBA" id="ARBA00023012"/>
    </source>
</evidence>
<evidence type="ECO:0000313" key="6">
    <source>
        <dbReference type="Proteomes" id="UP000562352"/>
    </source>
</evidence>
<keyword evidence="1" id="KW-0808">Transferase</keyword>